<proteinExistence type="predicted"/>
<dbReference type="RefSeq" id="WP_129229985.1">
    <property type="nucleotide sequence ID" value="NZ_QYBB01000088.1"/>
</dbReference>
<gene>
    <name evidence="2" type="ORF">D3273_26660</name>
</gene>
<feature type="chain" id="PRO_5020227243" evidence="1">
    <location>
        <begin position="19"/>
        <end position="66"/>
    </location>
</feature>
<sequence length="66" mass="7127">MTNKILLAAIALGLWANAAVNYVRPARAEDFTPSTAVSIENSVSSMDSSLKALLSSYQNRDDCRAH</sequence>
<name>A0A4Q2U2L8_9HYPH</name>
<organism evidence="2 3">
    <name type="scientific">Lichenibacterium minor</name>
    <dbReference type="NCBI Taxonomy" id="2316528"/>
    <lineage>
        <taxon>Bacteria</taxon>
        <taxon>Pseudomonadati</taxon>
        <taxon>Pseudomonadota</taxon>
        <taxon>Alphaproteobacteria</taxon>
        <taxon>Hyphomicrobiales</taxon>
        <taxon>Lichenihabitantaceae</taxon>
        <taxon>Lichenibacterium</taxon>
    </lineage>
</organism>
<dbReference type="AlphaFoldDB" id="A0A4Q2U2L8"/>
<accession>A0A4Q2U2L8</accession>
<evidence type="ECO:0000313" key="3">
    <source>
        <dbReference type="Proteomes" id="UP000290759"/>
    </source>
</evidence>
<reference evidence="2 3" key="2">
    <citation type="submission" date="2019-02" db="EMBL/GenBank/DDBJ databases">
        <title>'Lichenibacterium ramalinii' gen. nov. sp. nov., 'Lichenibacterium minor' gen. nov. sp. nov.</title>
        <authorList>
            <person name="Pankratov T."/>
        </authorList>
    </citation>
    <scope>NUCLEOTIDE SEQUENCE [LARGE SCALE GENOMIC DNA]</scope>
    <source>
        <strain evidence="2 3">RmlP026</strain>
    </source>
</reference>
<feature type="signal peptide" evidence="1">
    <location>
        <begin position="1"/>
        <end position="18"/>
    </location>
</feature>
<reference evidence="2 3" key="1">
    <citation type="submission" date="2018-12" db="EMBL/GenBank/DDBJ databases">
        <authorList>
            <person name="Grouzdev D.S."/>
            <person name="Krutkina M.S."/>
        </authorList>
    </citation>
    <scope>NUCLEOTIDE SEQUENCE [LARGE SCALE GENOMIC DNA]</scope>
    <source>
        <strain evidence="2 3">RmlP026</strain>
    </source>
</reference>
<evidence type="ECO:0000313" key="2">
    <source>
        <dbReference type="EMBL" id="RYC28926.1"/>
    </source>
</evidence>
<evidence type="ECO:0000256" key="1">
    <source>
        <dbReference type="SAM" id="SignalP"/>
    </source>
</evidence>
<keyword evidence="3" id="KW-1185">Reference proteome</keyword>
<comment type="caution">
    <text evidence="2">The sequence shown here is derived from an EMBL/GenBank/DDBJ whole genome shotgun (WGS) entry which is preliminary data.</text>
</comment>
<keyword evidence="1" id="KW-0732">Signal</keyword>
<dbReference type="EMBL" id="QYBB01000088">
    <property type="protein sequence ID" value="RYC28926.1"/>
    <property type="molecule type" value="Genomic_DNA"/>
</dbReference>
<dbReference type="Proteomes" id="UP000290759">
    <property type="component" value="Unassembled WGS sequence"/>
</dbReference>
<protein>
    <submittedName>
        <fullName evidence="2">Uncharacterized protein</fullName>
    </submittedName>
</protein>